<proteinExistence type="predicted"/>
<dbReference type="GO" id="GO:0043565">
    <property type="term" value="F:sequence-specific DNA binding"/>
    <property type="evidence" value="ECO:0007669"/>
    <property type="project" value="InterPro"/>
</dbReference>
<sequence>MNLVTAFGTDPESCQEFGYGLGTPGGILVLRYRSAGTLEFTESRQDFLHQLYWSPDGPLSVAHGTSTHFVDSTEAAWIHRAVTHSVHTASVDRQTVYRVCLREVPPALTGVRIGIAGVSPEVADVIESLASPGIAEAVALEARGRLMAGLEPAGRDLTGSPSTGPGFALRVARALAHDPADPTTLEAWATRLHISPKTLQRDFHREFGRSFTTWRTDLRLRASLVLLDTHPVGEVAHRVGYSTPSAYIAAFTRTYGHTPGRHAVRHSRFDAG</sequence>
<dbReference type="InterPro" id="IPR009057">
    <property type="entry name" value="Homeodomain-like_sf"/>
</dbReference>
<keyword evidence="2 5" id="KW-0238">DNA-binding</keyword>
<accession>A0A561BVF6</accession>
<dbReference type="InterPro" id="IPR018060">
    <property type="entry name" value="HTH_AraC"/>
</dbReference>
<dbReference type="PROSITE" id="PS01124">
    <property type="entry name" value="HTH_ARAC_FAMILY_2"/>
    <property type="match status" value="1"/>
</dbReference>
<gene>
    <name evidence="5" type="ORF">FB561_3984</name>
</gene>
<dbReference type="AlphaFoldDB" id="A0A561BVF6"/>
<dbReference type="PANTHER" id="PTHR11019:SF199">
    <property type="entry name" value="HTH-TYPE TRANSCRIPTIONAL REGULATOR NIMR"/>
    <property type="match status" value="1"/>
</dbReference>
<dbReference type="SUPFAM" id="SSF46689">
    <property type="entry name" value="Homeodomain-like"/>
    <property type="match status" value="2"/>
</dbReference>
<protein>
    <submittedName>
        <fullName evidence="5">AraC-like DNA-binding protein</fullName>
    </submittedName>
</protein>
<dbReference type="PROSITE" id="PS00041">
    <property type="entry name" value="HTH_ARAC_FAMILY_1"/>
    <property type="match status" value="1"/>
</dbReference>
<dbReference type="Gene3D" id="1.10.10.60">
    <property type="entry name" value="Homeodomain-like"/>
    <property type="match status" value="1"/>
</dbReference>
<dbReference type="GO" id="GO:0003700">
    <property type="term" value="F:DNA-binding transcription factor activity"/>
    <property type="evidence" value="ECO:0007669"/>
    <property type="project" value="InterPro"/>
</dbReference>
<name>A0A561BVF6_9ACTN</name>
<keyword evidence="6" id="KW-1185">Reference proteome</keyword>
<evidence type="ECO:0000256" key="2">
    <source>
        <dbReference type="ARBA" id="ARBA00023125"/>
    </source>
</evidence>
<evidence type="ECO:0000256" key="1">
    <source>
        <dbReference type="ARBA" id="ARBA00023015"/>
    </source>
</evidence>
<evidence type="ECO:0000259" key="4">
    <source>
        <dbReference type="PROSITE" id="PS01124"/>
    </source>
</evidence>
<dbReference type="PANTHER" id="PTHR11019">
    <property type="entry name" value="HTH-TYPE TRANSCRIPTIONAL REGULATOR NIMR"/>
    <property type="match status" value="1"/>
</dbReference>
<dbReference type="Proteomes" id="UP000318380">
    <property type="component" value="Unassembled WGS sequence"/>
</dbReference>
<evidence type="ECO:0000256" key="3">
    <source>
        <dbReference type="ARBA" id="ARBA00023163"/>
    </source>
</evidence>
<keyword evidence="3" id="KW-0804">Transcription</keyword>
<dbReference type="InterPro" id="IPR018062">
    <property type="entry name" value="HTH_AraC-typ_CS"/>
</dbReference>
<dbReference type="Pfam" id="PF12833">
    <property type="entry name" value="HTH_18"/>
    <property type="match status" value="1"/>
</dbReference>
<keyword evidence="1" id="KW-0805">Transcription regulation</keyword>
<evidence type="ECO:0000313" key="5">
    <source>
        <dbReference type="EMBL" id="TWD82838.1"/>
    </source>
</evidence>
<comment type="caution">
    <text evidence="5">The sequence shown here is derived from an EMBL/GenBank/DDBJ whole genome shotgun (WGS) entry which is preliminary data.</text>
</comment>
<feature type="domain" description="HTH araC/xylS-type" evidence="4">
    <location>
        <begin position="169"/>
        <end position="265"/>
    </location>
</feature>
<reference evidence="5 6" key="1">
    <citation type="submission" date="2019-06" db="EMBL/GenBank/DDBJ databases">
        <title>Sequencing the genomes of 1000 actinobacteria strains.</title>
        <authorList>
            <person name="Klenk H.-P."/>
        </authorList>
    </citation>
    <scope>NUCLEOTIDE SEQUENCE [LARGE SCALE GENOMIC DNA]</scope>
    <source>
        <strain evidence="5 6">DSM 24683</strain>
    </source>
</reference>
<evidence type="ECO:0000313" key="6">
    <source>
        <dbReference type="Proteomes" id="UP000318380"/>
    </source>
</evidence>
<dbReference type="SMART" id="SM00342">
    <property type="entry name" value="HTH_ARAC"/>
    <property type="match status" value="1"/>
</dbReference>
<dbReference type="EMBL" id="VIVK01000001">
    <property type="protein sequence ID" value="TWD82838.1"/>
    <property type="molecule type" value="Genomic_DNA"/>
</dbReference>
<organism evidence="5 6">
    <name type="scientific">Kribbella amoyensis</name>
    <dbReference type="NCBI Taxonomy" id="996641"/>
    <lineage>
        <taxon>Bacteria</taxon>
        <taxon>Bacillati</taxon>
        <taxon>Actinomycetota</taxon>
        <taxon>Actinomycetes</taxon>
        <taxon>Propionibacteriales</taxon>
        <taxon>Kribbellaceae</taxon>
        <taxon>Kribbella</taxon>
    </lineage>
</organism>